<dbReference type="InterPro" id="IPR011711">
    <property type="entry name" value="GntR_C"/>
</dbReference>
<proteinExistence type="predicted"/>
<reference evidence="5 6" key="1">
    <citation type="submission" date="2019-02" db="EMBL/GenBank/DDBJ databases">
        <title>Paracoccus subflavus sp. nov., isolated from marine sediment of the Pacific Ocean.</title>
        <authorList>
            <person name="Zhang G."/>
        </authorList>
    </citation>
    <scope>NUCLEOTIDE SEQUENCE [LARGE SCALE GENOMIC DNA]</scope>
    <source>
        <strain evidence="5 6">GY0581</strain>
    </source>
</reference>
<dbReference type="SUPFAM" id="SSF48008">
    <property type="entry name" value="GntR ligand-binding domain-like"/>
    <property type="match status" value="1"/>
</dbReference>
<evidence type="ECO:0000313" key="6">
    <source>
        <dbReference type="Proteomes" id="UP000293520"/>
    </source>
</evidence>
<name>A0A4Q9G352_9RHOB</name>
<dbReference type="InterPro" id="IPR036390">
    <property type="entry name" value="WH_DNA-bd_sf"/>
</dbReference>
<dbReference type="PANTHER" id="PTHR43537:SF45">
    <property type="entry name" value="GNTR FAMILY REGULATORY PROTEIN"/>
    <property type="match status" value="1"/>
</dbReference>
<keyword evidence="3" id="KW-0804">Transcription</keyword>
<dbReference type="Gene3D" id="1.20.120.530">
    <property type="entry name" value="GntR ligand-binding domain-like"/>
    <property type="match status" value="1"/>
</dbReference>
<keyword evidence="6" id="KW-1185">Reference proteome</keyword>
<protein>
    <submittedName>
        <fullName evidence="5">GntR family transcriptional regulator</fullName>
    </submittedName>
</protein>
<evidence type="ECO:0000256" key="1">
    <source>
        <dbReference type="ARBA" id="ARBA00023015"/>
    </source>
</evidence>
<dbReference type="AlphaFoldDB" id="A0A4Q9G352"/>
<dbReference type="InterPro" id="IPR000524">
    <property type="entry name" value="Tscrpt_reg_HTH_GntR"/>
</dbReference>
<organism evidence="5 6">
    <name type="scientific">Paracoccus subflavus</name>
    <dbReference type="NCBI Taxonomy" id="2528244"/>
    <lineage>
        <taxon>Bacteria</taxon>
        <taxon>Pseudomonadati</taxon>
        <taxon>Pseudomonadota</taxon>
        <taxon>Alphaproteobacteria</taxon>
        <taxon>Rhodobacterales</taxon>
        <taxon>Paracoccaceae</taxon>
        <taxon>Paracoccus</taxon>
    </lineage>
</organism>
<dbReference type="RefSeq" id="WP_130989854.1">
    <property type="nucleotide sequence ID" value="NZ_SISK01000002.1"/>
</dbReference>
<dbReference type="Pfam" id="PF00392">
    <property type="entry name" value="GntR"/>
    <property type="match status" value="1"/>
</dbReference>
<keyword evidence="2" id="KW-0238">DNA-binding</keyword>
<dbReference type="SMART" id="SM00345">
    <property type="entry name" value="HTH_GNTR"/>
    <property type="match status" value="1"/>
</dbReference>
<evidence type="ECO:0000259" key="4">
    <source>
        <dbReference type="PROSITE" id="PS50949"/>
    </source>
</evidence>
<evidence type="ECO:0000256" key="2">
    <source>
        <dbReference type="ARBA" id="ARBA00023125"/>
    </source>
</evidence>
<dbReference type="Gene3D" id="1.10.10.10">
    <property type="entry name" value="Winged helix-like DNA-binding domain superfamily/Winged helix DNA-binding domain"/>
    <property type="match status" value="1"/>
</dbReference>
<comment type="caution">
    <text evidence="5">The sequence shown here is derived from an EMBL/GenBank/DDBJ whole genome shotgun (WGS) entry which is preliminary data.</text>
</comment>
<dbReference type="Proteomes" id="UP000293520">
    <property type="component" value="Unassembled WGS sequence"/>
</dbReference>
<gene>
    <name evidence="5" type="ORF">EYE42_03060</name>
</gene>
<evidence type="ECO:0000256" key="3">
    <source>
        <dbReference type="ARBA" id="ARBA00023163"/>
    </source>
</evidence>
<dbReference type="SMART" id="SM00895">
    <property type="entry name" value="FCD"/>
    <property type="match status" value="1"/>
</dbReference>
<keyword evidence="1" id="KW-0805">Transcription regulation</keyword>
<dbReference type="GO" id="GO:0003700">
    <property type="term" value="F:DNA-binding transcription factor activity"/>
    <property type="evidence" value="ECO:0007669"/>
    <property type="project" value="InterPro"/>
</dbReference>
<dbReference type="CDD" id="cd07377">
    <property type="entry name" value="WHTH_GntR"/>
    <property type="match status" value="1"/>
</dbReference>
<dbReference type="InterPro" id="IPR036388">
    <property type="entry name" value="WH-like_DNA-bd_sf"/>
</dbReference>
<dbReference type="InterPro" id="IPR008920">
    <property type="entry name" value="TF_FadR/GntR_C"/>
</dbReference>
<sequence>MQETLDDAAAVDDALSLPDHIASRIRTMAIKGELSPGQRLSEVRLAGDLGVSRNTLREAFRLLTRERLVHHQPNRGVFVAVPTMAAILDIYRVRRMIEVPALARAWHRHEAVSTMRACVVSSQAARDRHDWQGVGSANMGFHSAIVALADSPRLNGFYRQVAAELRLAFGLLDDPEQLHEPFIAQNAAILAAIDRGDCEAAAGILAVYLDHSERTVLTAFARIEHGAGPAPGL</sequence>
<evidence type="ECO:0000313" key="5">
    <source>
        <dbReference type="EMBL" id="TBN42424.1"/>
    </source>
</evidence>
<dbReference type="PROSITE" id="PS50949">
    <property type="entry name" value="HTH_GNTR"/>
    <property type="match status" value="1"/>
</dbReference>
<dbReference type="GO" id="GO:0003677">
    <property type="term" value="F:DNA binding"/>
    <property type="evidence" value="ECO:0007669"/>
    <property type="project" value="UniProtKB-KW"/>
</dbReference>
<dbReference type="SUPFAM" id="SSF46785">
    <property type="entry name" value="Winged helix' DNA-binding domain"/>
    <property type="match status" value="1"/>
</dbReference>
<dbReference type="EMBL" id="SISK01000002">
    <property type="protein sequence ID" value="TBN42424.1"/>
    <property type="molecule type" value="Genomic_DNA"/>
</dbReference>
<dbReference type="OrthoDB" id="8638122at2"/>
<dbReference type="PANTHER" id="PTHR43537">
    <property type="entry name" value="TRANSCRIPTIONAL REGULATOR, GNTR FAMILY"/>
    <property type="match status" value="1"/>
</dbReference>
<feature type="domain" description="HTH gntR-type" evidence="4">
    <location>
        <begin position="15"/>
        <end position="82"/>
    </location>
</feature>
<dbReference type="Pfam" id="PF07729">
    <property type="entry name" value="FCD"/>
    <property type="match status" value="1"/>
</dbReference>
<accession>A0A4Q9G352</accession>